<dbReference type="Proteomes" id="UP001299876">
    <property type="component" value="Unassembled WGS sequence"/>
</dbReference>
<protein>
    <submittedName>
        <fullName evidence="1">PAAR domain-containing protein</fullName>
    </submittedName>
</protein>
<dbReference type="Pfam" id="PF05488">
    <property type="entry name" value="PAAR_motif"/>
    <property type="match status" value="1"/>
</dbReference>
<reference evidence="1 2" key="1">
    <citation type="submission" date="2022-02" db="EMBL/GenBank/DDBJ databases">
        <title>Comparative genomics of the first Antarctic Pseudomonas spp. capable of biotransforming 2,4,6-Trinitrotoluene.</title>
        <authorList>
            <person name="Cabrera M.A."/>
            <person name="Marquez S.L."/>
            <person name="Perez-Donoso J.M."/>
        </authorList>
    </citation>
    <scope>NUCLEOTIDE SEQUENCE [LARGE SCALE GENOMIC DNA]</scope>
    <source>
        <strain evidence="1 2">TNT19</strain>
    </source>
</reference>
<comment type="caution">
    <text evidence="1">The sequence shown here is derived from an EMBL/GenBank/DDBJ whole genome shotgun (WGS) entry which is preliminary data.</text>
</comment>
<organism evidence="1 2">
    <name type="scientific">Pseudomonas violetae</name>
    <dbReference type="NCBI Taxonomy" id="2915813"/>
    <lineage>
        <taxon>Bacteria</taxon>
        <taxon>Pseudomonadati</taxon>
        <taxon>Pseudomonadota</taxon>
        <taxon>Gammaproteobacteria</taxon>
        <taxon>Pseudomonadales</taxon>
        <taxon>Pseudomonadaceae</taxon>
        <taxon>Pseudomonas</taxon>
    </lineage>
</organism>
<evidence type="ECO:0000313" key="2">
    <source>
        <dbReference type="Proteomes" id="UP001299876"/>
    </source>
</evidence>
<dbReference type="RefSeq" id="WP_247292260.1">
    <property type="nucleotide sequence ID" value="NZ_JAKNRW010000015.1"/>
</dbReference>
<accession>A0ABT0F1U6</accession>
<sequence>MRRYFITVGAKTTVNGTVRTGWEYGDINGHLLAREGDAVECPECDSIRKIVLAGPRLGHDLGGHEAALDGDLCNCKCDPPPKLIANQTLRCQWIEVAAAPRARPAAQPAAAQPTASPPLVPGACSAHRRRCCLSCSARATDTWACRSPGKPRQ</sequence>
<proteinExistence type="predicted"/>
<dbReference type="EMBL" id="JAKNRW010000015">
    <property type="protein sequence ID" value="MCK1791991.1"/>
    <property type="molecule type" value="Genomic_DNA"/>
</dbReference>
<name>A0ABT0F1U6_9PSED</name>
<evidence type="ECO:0000313" key="1">
    <source>
        <dbReference type="EMBL" id="MCK1791991.1"/>
    </source>
</evidence>
<keyword evidence="2" id="KW-1185">Reference proteome</keyword>
<dbReference type="InterPro" id="IPR008727">
    <property type="entry name" value="PAAR_motif"/>
</dbReference>
<dbReference type="CDD" id="cd14744">
    <property type="entry name" value="PAAR_CT_2"/>
    <property type="match status" value="1"/>
</dbReference>
<gene>
    <name evidence="1" type="ORF">L9059_17710</name>
</gene>